<comment type="caution">
    <text evidence="1">The sequence shown here is derived from an EMBL/GenBank/DDBJ whole genome shotgun (WGS) entry which is preliminary data.</text>
</comment>
<dbReference type="OrthoDB" id="2217829at2"/>
<evidence type="ECO:0000313" key="2">
    <source>
        <dbReference type="Proteomes" id="UP000279194"/>
    </source>
</evidence>
<dbReference type="EMBL" id="RCVM01000012">
    <property type="protein sequence ID" value="RLY02813.1"/>
    <property type="molecule type" value="Genomic_DNA"/>
</dbReference>
<sequence length="286" mass="34219">MSKKETNHIRIVPAGKFLKLFKKDSLYQTPIFRRNKDRKNLYFIIVFKLDDKDSLYVLNRSKLGYSDNWQRIKTFTPSQLYQALLAVPHRGQISIQILQVPSDRKNLKSYITYYEPQEIDRLLSGKIADADTYDPFRDAHSALFHKEHEGDNFVPKEDYQGIQDFHPFLRDGDQVFSLPCFYQDPVRKMTIKLQLMGWYYLDKQLKISWKPDNQSNARWRSSLLAIDRKTRRYFFQGNIYQQKGTDPVFLEYLQFDAKDNITAQQEFHHLIEEIKKQERLALMKMR</sequence>
<reference evidence="1 2" key="1">
    <citation type="submission" date="2018-10" db="EMBL/GenBank/DDBJ databases">
        <title>Streptococcus hillyeri sp. nov., isolated from equine tracheal sample.</title>
        <authorList>
            <person name="Macfadyen A.C."/>
            <person name="Waller A."/>
            <person name="Paterson G.K."/>
        </authorList>
    </citation>
    <scope>NUCLEOTIDE SEQUENCE [LARGE SCALE GENOMIC DNA]</scope>
    <source>
        <strain evidence="1 2">28462</strain>
    </source>
</reference>
<evidence type="ECO:0000313" key="1">
    <source>
        <dbReference type="EMBL" id="RLY02813.1"/>
    </source>
</evidence>
<proteinExistence type="predicted"/>
<protein>
    <submittedName>
        <fullName evidence="1">Uncharacterized protein</fullName>
    </submittedName>
</protein>
<dbReference type="RefSeq" id="WP_121835829.1">
    <property type="nucleotide sequence ID" value="NZ_RCVM01000012.1"/>
</dbReference>
<gene>
    <name evidence="1" type="ORF">EAF07_06740</name>
</gene>
<keyword evidence="2" id="KW-1185">Reference proteome</keyword>
<dbReference type="Proteomes" id="UP000279194">
    <property type="component" value="Unassembled WGS sequence"/>
</dbReference>
<accession>A0A3L9DS15</accession>
<organism evidence="1 2">
    <name type="scientific">Streptococcus hillyeri</name>
    <dbReference type="NCBI Taxonomy" id="2282420"/>
    <lineage>
        <taxon>Bacteria</taxon>
        <taxon>Bacillati</taxon>
        <taxon>Bacillota</taxon>
        <taxon>Bacilli</taxon>
        <taxon>Lactobacillales</taxon>
        <taxon>Streptococcaceae</taxon>
        <taxon>Streptococcus</taxon>
    </lineage>
</organism>
<name>A0A3L9DS15_9STRE</name>
<dbReference type="AlphaFoldDB" id="A0A3L9DS15"/>